<organism evidence="12 13">
    <name type="scientific">Paenibacillus polysaccharolyticus</name>
    <dbReference type="NCBI Taxonomy" id="582692"/>
    <lineage>
        <taxon>Bacteria</taxon>
        <taxon>Bacillati</taxon>
        <taxon>Bacillota</taxon>
        <taxon>Bacilli</taxon>
        <taxon>Bacillales</taxon>
        <taxon>Paenibacillaceae</taxon>
        <taxon>Paenibacillus</taxon>
    </lineage>
</organism>
<keyword evidence="8 9" id="KW-0472">Membrane</keyword>
<dbReference type="Pfam" id="PF00664">
    <property type="entry name" value="ABC_membrane"/>
    <property type="match status" value="1"/>
</dbReference>
<evidence type="ECO:0000259" key="10">
    <source>
        <dbReference type="PROSITE" id="PS50893"/>
    </source>
</evidence>
<dbReference type="InterPro" id="IPR036640">
    <property type="entry name" value="ABC1_TM_sf"/>
</dbReference>
<protein>
    <submittedName>
        <fullName evidence="12">ATP-binding cassette, subfamily B</fullName>
    </submittedName>
</protein>
<gene>
    <name evidence="12" type="ORF">SAMN05720606_12160</name>
</gene>
<proteinExistence type="predicted"/>
<keyword evidence="6 12" id="KW-0067">ATP-binding</keyword>
<feature type="transmembrane region" description="Helical" evidence="9">
    <location>
        <begin position="159"/>
        <end position="178"/>
    </location>
</feature>
<evidence type="ECO:0000256" key="5">
    <source>
        <dbReference type="ARBA" id="ARBA00022741"/>
    </source>
</evidence>
<feature type="domain" description="ABC transporter" evidence="10">
    <location>
        <begin position="358"/>
        <end position="595"/>
    </location>
</feature>
<evidence type="ECO:0000256" key="8">
    <source>
        <dbReference type="ARBA" id="ARBA00023136"/>
    </source>
</evidence>
<evidence type="ECO:0000256" key="9">
    <source>
        <dbReference type="SAM" id="Phobius"/>
    </source>
</evidence>
<keyword evidence="5" id="KW-0547">Nucleotide-binding</keyword>
<dbReference type="Gene3D" id="1.20.1560.10">
    <property type="entry name" value="ABC transporter type 1, transmembrane domain"/>
    <property type="match status" value="1"/>
</dbReference>
<dbReference type="SMART" id="SM00382">
    <property type="entry name" value="AAA"/>
    <property type="match status" value="1"/>
</dbReference>
<feature type="transmembrane region" description="Helical" evidence="9">
    <location>
        <begin position="42"/>
        <end position="60"/>
    </location>
</feature>
<dbReference type="InterPro" id="IPR027417">
    <property type="entry name" value="P-loop_NTPase"/>
</dbReference>
<dbReference type="SUPFAM" id="SSF52540">
    <property type="entry name" value="P-loop containing nucleoside triphosphate hydrolases"/>
    <property type="match status" value="1"/>
</dbReference>
<evidence type="ECO:0000313" key="13">
    <source>
        <dbReference type="Proteomes" id="UP000198538"/>
    </source>
</evidence>
<dbReference type="GO" id="GO:0005524">
    <property type="term" value="F:ATP binding"/>
    <property type="evidence" value="ECO:0007669"/>
    <property type="project" value="UniProtKB-KW"/>
</dbReference>
<dbReference type="GO" id="GO:0005886">
    <property type="term" value="C:plasma membrane"/>
    <property type="evidence" value="ECO:0007669"/>
    <property type="project" value="UniProtKB-SubCell"/>
</dbReference>
<dbReference type="InterPro" id="IPR003439">
    <property type="entry name" value="ABC_transporter-like_ATP-bd"/>
</dbReference>
<reference evidence="13" key="1">
    <citation type="submission" date="2016-10" db="EMBL/GenBank/DDBJ databases">
        <authorList>
            <person name="Varghese N."/>
            <person name="Submissions S."/>
        </authorList>
    </citation>
    <scope>NUCLEOTIDE SEQUENCE [LARGE SCALE GENOMIC DNA]</scope>
    <source>
        <strain evidence="13">BL9</strain>
    </source>
</reference>
<dbReference type="InterPro" id="IPR011527">
    <property type="entry name" value="ABC1_TM_dom"/>
</dbReference>
<dbReference type="Proteomes" id="UP000198538">
    <property type="component" value="Unassembled WGS sequence"/>
</dbReference>
<dbReference type="Pfam" id="PF00005">
    <property type="entry name" value="ABC_tran"/>
    <property type="match status" value="1"/>
</dbReference>
<feature type="transmembrane region" description="Helical" evidence="9">
    <location>
        <begin position="80"/>
        <end position="101"/>
    </location>
</feature>
<evidence type="ECO:0000256" key="3">
    <source>
        <dbReference type="ARBA" id="ARBA00022475"/>
    </source>
</evidence>
<dbReference type="STRING" id="582692.SAMN05720606_12160"/>
<dbReference type="GO" id="GO:0016887">
    <property type="term" value="F:ATP hydrolysis activity"/>
    <property type="evidence" value="ECO:0007669"/>
    <property type="project" value="InterPro"/>
</dbReference>
<dbReference type="Gene3D" id="3.40.50.300">
    <property type="entry name" value="P-loop containing nucleotide triphosphate hydrolases"/>
    <property type="match status" value="1"/>
</dbReference>
<dbReference type="InterPro" id="IPR017871">
    <property type="entry name" value="ABC_transporter-like_CS"/>
</dbReference>
<dbReference type="PROSITE" id="PS50893">
    <property type="entry name" value="ABC_TRANSPORTER_2"/>
    <property type="match status" value="1"/>
</dbReference>
<feature type="domain" description="ABC transmembrane type-1" evidence="11">
    <location>
        <begin position="45"/>
        <end position="322"/>
    </location>
</feature>
<keyword evidence="4 9" id="KW-0812">Transmembrane</keyword>
<sequence>MEAEQQPFVQEQVTVEPSKRHTAYATWKAFRWLMSYVGRHKGWMIVGILSAIAAAVIEIWTGSLIEQLTTQAEKGAGPIVLQIVYAVFVVILIGVPAKFFMSFGVERSSASAVQDVRNDVMRHIGKLRVSDLEKQHSGDMLSRINNDLQLIQQFMIRDFAQWFYHPLLFIGCFAYLIYLQWELMLYSLLLFPVALLVSQWIGKQLERLTEEAQTNMGRMNVNLQDTLGGMPVVKSYLLSGMLSRSYQVLLQLTAQKKLAVKKREAWVNPLLSTLMISPIIFAVSYGSYLIYQGQLGAGELVAFLYLLNLCLEPLEHIPELITRTFEMAGALRRVSDIVEQPTETENGRLIPKANAAPIEFKNVTFGYEDHSPILRNVSFSVPEGKTIALVGASGGGKSTVFKLVCGFYPLPEKGEGEIRVFGSQIDGADPEQLRSHFSVVTQDSYLFSGTIAENIGYGQEGASMDAIIEAAKVAQAHSFIMQLSDGYQTYVGERGGFLSGGQRQRIAMARAFLKDAPVLLLDEPTSALDPESESAVQKALGVLMKQRTTMVIAHRLSTVQSVDEIWVMEQGNIVEKGTHEQLLGMNGLYAQSYYQEFTESAERREVAHT</sequence>
<comment type="subcellular location">
    <subcellularLocation>
        <location evidence="1">Cell membrane</location>
        <topology evidence="1">Multi-pass membrane protein</topology>
    </subcellularLocation>
</comment>
<evidence type="ECO:0000313" key="12">
    <source>
        <dbReference type="EMBL" id="SCZ09010.1"/>
    </source>
</evidence>
<dbReference type="FunFam" id="3.40.50.300:FF:000221">
    <property type="entry name" value="Multidrug ABC transporter ATP-binding protein"/>
    <property type="match status" value="1"/>
</dbReference>
<keyword evidence="13" id="KW-1185">Reference proteome</keyword>
<dbReference type="RefSeq" id="WP_090924345.1">
    <property type="nucleotide sequence ID" value="NZ_FMVM01000021.1"/>
</dbReference>
<dbReference type="SUPFAM" id="SSF90123">
    <property type="entry name" value="ABC transporter transmembrane region"/>
    <property type="match status" value="1"/>
</dbReference>
<accession>A0A1G5L9R6</accession>
<dbReference type="AlphaFoldDB" id="A0A1G5L9R6"/>
<evidence type="ECO:0000256" key="1">
    <source>
        <dbReference type="ARBA" id="ARBA00004651"/>
    </source>
</evidence>
<dbReference type="PROSITE" id="PS50929">
    <property type="entry name" value="ABC_TM1F"/>
    <property type="match status" value="1"/>
</dbReference>
<evidence type="ECO:0000256" key="2">
    <source>
        <dbReference type="ARBA" id="ARBA00022448"/>
    </source>
</evidence>
<name>A0A1G5L9R6_9BACL</name>
<evidence type="ECO:0000256" key="6">
    <source>
        <dbReference type="ARBA" id="ARBA00022840"/>
    </source>
</evidence>
<dbReference type="GO" id="GO:0015421">
    <property type="term" value="F:ABC-type oligopeptide transporter activity"/>
    <property type="evidence" value="ECO:0007669"/>
    <property type="project" value="TreeGrafter"/>
</dbReference>
<dbReference type="PANTHER" id="PTHR43394">
    <property type="entry name" value="ATP-DEPENDENT PERMEASE MDL1, MITOCHONDRIAL"/>
    <property type="match status" value="1"/>
</dbReference>
<dbReference type="InterPro" id="IPR039421">
    <property type="entry name" value="Type_1_exporter"/>
</dbReference>
<dbReference type="PANTHER" id="PTHR43394:SF1">
    <property type="entry name" value="ATP-BINDING CASSETTE SUB-FAMILY B MEMBER 10, MITOCHONDRIAL"/>
    <property type="match status" value="1"/>
</dbReference>
<evidence type="ECO:0000256" key="4">
    <source>
        <dbReference type="ARBA" id="ARBA00022692"/>
    </source>
</evidence>
<dbReference type="EMBL" id="FMVM01000021">
    <property type="protein sequence ID" value="SCZ09010.1"/>
    <property type="molecule type" value="Genomic_DNA"/>
</dbReference>
<dbReference type="InterPro" id="IPR003593">
    <property type="entry name" value="AAA+_ATPase"/>
</dbReference>
<feature type="transmembrane region" description="Helical" evidence="9">
    <location>
        <begin position="184"/>
        <end position="202"/>
    </location>
</feature>
<keyword evidence="2" id="KW-0813">Transport</keyword>
<feature type="transmembrane region" description="Helical" evidence="9">
    <location>
        <begin position="265"/>
        <end position="283"/>
    </location>
</feature>
<evidence type="ECO:0000259" key="11">
    <source>
        <dbReference type="PROSITE" id="PS50929"/>
    </source>
</evidence>
<evidence type="ECO:0000256" key="7">
    <source>
        <dbReference type="ARBA" id="ARBA00022989"/>
    </source>
</evidence>
<keyword evidence="3" id="KW-1003">Cell membrane</keyword>
<dbReference type="PROSITE" id="PS00211">
    <property type="entry name" value="ABC_TRANSPORTER_1"/>
    <property type="match status" value="1"/>
</dbReference>
<keyword evidence="7 9" id="KW-1133">Transmembrane helix</keyword>